<feature type="domain" description="BEACH-type PH" evidence="2">
    <location>
        <begin position="1954"/>
        <end position="2066"/>
    </location>
</feature>
<dbReference type="SMART" id="SM00320">
    <property type="entry name" value="WD40"/>
    <property type="match status" value="2"/>
</dbReference>
<sequence>MAHHERSQQPLTKTISFSDIPATNEAFTLYSKNNSLELFSVVARICSIELNEKSIKDFFLPDEIQIPLFHYLNTIDPLNNLEFYIPCLHLLQILLSTSSFSVPPQLVNQLCLFLEQIKFYNPQDLSQIPNINLVYALVDVLYHLSLSRRKNFENQDSAWIQRIFLSFSELFNDLLIKPELQELALAEFSLTETRVSIESRVIKTNTHTDLILYISTALSKLAKFLTNIIPHDMLSQTLPLYFQHIIFQFNHHPITDFNQIHIAICLEKSIASLTLLNTISALTAKINTGKHFVKSQSDKIRNLVFYCVFEYFKNNFRTSAKYFQEDESILGRLFTQLYELLSNYVIQSEFEAFPLLMCSIFLQTEISELISNIEPALQAFTLQFLYKYLSIGLKKTKISDSGLITLLFSNNFFQIKTVDELGLSAQKHWDLIWNLLSSNPSNYEWISASVVRQIKLNQNNINYLRKMNGWVYEQFESNPTLLELYINNGLLEGMFEGIISIHSSTKNTEFLTEFFIMVKSIIFMYDISIPSKVSEKLVFLMLQETFIYDQSISEYILTCLVLLMRKEELKSYNRYVQMLKNVKTFEVKKILLESIQDILKDSNYKKACQINFLNAGLLKLLKEILESSFEEEETELIWQCTMECVRFIIQDNNIFSKEKISELGVEILAKKITDENYKNKRLGIYEKTGEILLLILFDCRNLENPGEIVYDEIIPLLMTMQCCAYDEFSRFTLKVLENPYNARIFSMNSAIKILVEGILCAENPEILEFIQDCLSRICAFNICPLDLKYFLSVVGRLQLEKQLLLFEGVNCGISKCFIRNEEGVEGNCPRFLLDDCNFLWFFDRKNCLVFEAEGFGFLPKKEFTLVMRVFADESKDGVVLSFSEGKSEFLVRVAKGCIEVDYASDKKILFKVNTGKVLKKGKWNFVCVTMQLLNKIVGNASSLEIIVNGNICEKSIEGKIVNISTGLSTLILGNNIMRNNAFKGRLGFLVILNKFLTDFQYLSSLYDEYHLVFTSNPFSIHQNLETIPGDLSKFIHFQYFAHFKCEYSDIEITQNARLFNGTNITHSLSLLGGISSLLPIINSSSVSNALIIKVLKFIEVITRSSFLDILVPLDFFEILSSSIKNIIAPSEDLLEVINEMMENFSWKPLYQEQVFTHILCNTNIWKSLPQNLHKAYTTSLSKYLTSHIQCKISSSAYLYTHLISISQINHSYIANILTKILPHSGDIFNSENLDALSFILFKMVQDCPEAMEVFLEELSLIDIDKQCTTDLLFLILHFMEWMQKPKVQAGVLRVVKGIMVSIVSEGKKYRKAFTNNDIFMFTYNVIDKKLDKTLSLEILQAIMDIVLYSLSINFKEDAEYFIMFTDIITKRFAVLSPAVKEELYKATSDYQFCVLIVERNNFPNWLVDAYYIDAHSAISLVDAYYIDAHSAISIGLKFFAHSNSNVFIQKLRYFVLAISKNEVNSALNFYKQVLHSVMNGKVFSEGSGFLDFCSIVEDLLNPEVSGRGEVNIELLTSVINCLLQQALDLSFVHCTYPPLPKIDFSLQYELLKQKPLELSKTEDCVYLKEGGFLRLILKYIFIGLHISPMPTLLSLLKTVLNCGVSTQNILILDTISKQNSDKILSESQCERYSIVYSKFPTRETELFFTEEFLSLYLLTELTELIRISHNENLIVFATDFIQQTNVDKILITWAKKITSKELEDFYKMAKEYKFLFFPTSRSRSPQMERNSILMLMNKLGQVNISVFQCNIIEQSENLAKGKNCQDSIKEILSSKNWLIHVYVFLLAFTSMKLNFISGFFKPFNMRQVKNTENIVNEDLTGKLNMFIVSKQEEIKIWYVNFLQTQEKFKLIYQRKYENAMSYYRKVINAFDKGKLKRRWNVDSMGRMTALVFQENKEKFSLRRTKTVNMPTEQRFKSSIIVTLSTENSINDSLDESDLGTYIEEIEEDTCESLIFEKKKAVKVECERIKVSYSLFGDLEVSQDYILFISEGKEKPLDGKFFGSALKFTQELKRQTKYFPIEDIQEVFHRRFIHKHTSLEIFLKSGKSLLFNVFTSEARESIFEVIKSWKHIRLITESTNSHLKPYTKLWKQCSISNFEYLMILNKFASRSFNDLSQYPIFPWILKDYHSPELNLEDQHIYRNLKLPIGAQNDLGRQEADRRFSMWIDEQPYHFGSHYSSGAVVLHYLVRLEPYSTQAKILQGGKFDIADRLFHSIQASWESGQGVNGDVKELVPEMFYLPEMLININEEDFGAKQDDEEVDDVDLPRWASSPVDFIRKHRQALESNYVSQNLHNWIDLVFGYKQKGKQAQNSYNLFCPMTYEENFVKMIESSEGENMVQGMIEQVVHFGQTPVRLFKGPHVTRDVKIVDMNIFDKYRKFSEFVCNGCEKNGEICAWLVTSKFLIMIRSVHKRISVMRISLNELDNNKVVFEKRKEKILEECKPIGPSSQEYYCVLGKSLIVSGNQFDKSFKIHTLNGQLEATVFAHSDFVSSVFSVSDLLFTGSLDSSLFSWSHCRTQDKEFKLKLDNCFLGHSSQIVMIRAIKSYQMIFSLGKNGDILIHDLRSGECIKGIKSSAIGISLSNLGIICIYTYTYLQFMTINEQDIFKKRFTIDKGMFDKTGENFYYYHGSTWGFFNLFDENKKFEKNEELRIL</sequence>
<dbReference type="SMART" id="SM01026">
    <property type="entry name" value="Beach"/>
    <property type="match status" value="1"/>
</dbReference>
<dbReference type="Proteomes" id="UP000187209">
    <property type="component" value="Unassembled WGS sequence"/>
</dbReference>
<dbReference type="OrthoDB" id="26681at2759"/>
<dbReference type="InterPro" id="IPR015943">
    <property type="entry name" value="WD40/YVTN_repeat-like_dom_sf"/>
</dbReference>
<organism evidence="3 4">
    <name type="scientific">Stentor coeruleus</name>
    <dbReference type="NCBI Taxonomy" id="5963"/>
    <lineage>
        <taxon>Eukaryota</taxon>
        <taxon>Sar</taxon>
        <taxon>Alveolata</taxon>
        <taxon>Ciliophora</taxon>
        <taxon>Postciliodesmatophora</taxon>
        <taxon>Heterotrichea</taxon>
        <taxon>Heterotrichida</taxon>
        <taxon>Stentoridae</taxon>
        <taxon>Stentor</taxon>
    </lineage>
</organism>
<accession>A0A1R2BSX5</accession>
<dbReference type="Gene3D" id="2.130.10.10">
    <property type="entry name" value="YVTN repeat-like/Quinoprotein amine dehydrogenase"/>
    <property type="match status" value="1"/>
</dbReference>
<dbReference type="Pfam" id="PF02138">
    <property type="entry name" value="Beach"/>
    <property type="match status" value="1"/>
</dbReference>
<evidence type="ECO:0000313" key="4">
    <source>
        <dbReference type="Proteomes" id="UP000187209"/>
    </source>
</evidence>
<reference evidence="3 4" key="1">
    <citation type="submission" date="2016-11" db="EMBL/GenBank/DDBJ databases">
        <title>The macronuclear genome of Stentor coeruleus: a giant cell with tiny introns.</title>
        <authorList>
            <person name="Slabodnick M."/>
            <person name="Ruby J.G."/>
            <person name="Reiff S.B."/>
            <person name="Swart E.C."/>
            <person name="Gosai S."/>
            <person name="Prabakaran S."/>
            <person name="Witkowska E."/>
            <person name="Larue G.E."/>
            <person name="Fisher S."/>
            <person name="Freeman R.M."/>
            <person name="Gunawardena J."/>
            <person name="Chu W."/>
            <person name="Stover N.A."/>
            <person name="Gregory B.D."/>
            <person name="Nowacki M."/>
            <person name="Derisi J."/>
            <person name="Roy S.W."/>
            <person name="Marshall W.F."/>
            <person name="Sood P."/>
        </authorList>
    </citation>
    <scope>NUCLEOTIDE SEQUENCE [LARGE SCALE GENOMIC DNA]</scope>
    <source>
        <strain evidence="3">WM001</strain>
    </source>
</reference>
<dbReference type="InterPro" id="IPR036372">
    <property type="entry name" value="BEACH_dom_sf"/>
</dbReference>
<dbReference type="Gene3D" id="2.60.120.200">
    <property type="match status" value="1"/>
</dbReference>
<dbReference type="Gene3D" id="2.30.29.30">
    <property type="entry name" value="Pleckstrin-homology domain (PH domain)/Phosphotyrosine-binding domain (PTB)"/>
    <property type="match status" value="1"/>
</dbReference>
<dbReference type="SUPFAM" id="SSF50729">
    <property type="entry name" value="PH domain-like"/>
    <property type="match status" value="1"/>
</dbReference>
<feature type="domain" description="BEACH" evidence="1">
    <location>
        <begin position="2074"/>
        <end position="2363"/>
    </location>
</feature>
<evidence type="ECO:0000259" key="1">
    <source>
        <dbReference type="PROSITE" id="PS50197"/>
    </source>
</evidence>
<dbReference type="PROSITE" id="PS51783">
    <property type="entry name" value="PH_BEACH"/>
    <property type="match status" value="1"/>
</dbReference>
<dbReference type="InterPro" id="IPR011993">
    <property type="entry name" value="PH-like_dom_sf"/>
</dbReference>
<dbReference type="SUPFAM" id="SSF50978">
    <property type="entry name" value="WD40 repeat-like"/>
    <property type="match status" value="1"/>
</dbReference>
<dbReference type="InterPro" id="IPR013320">
    <property type="entry name" value="ConA-like_dom_sf"/>
</dbReference>
<dbReference type="EMBL" id="MPUH01000455">
    <property type="protein sequence ID" value="OMJ79767.1"/>
    <property type="molecule type" value="Genomic_DNA"/>
</dbReference>
<keyword evidence="4" id="KW-1185">Reference proteome</keyword>
<dbReference type="InterPro" id="IPR023362">
    <property type="entry name" value="PH-BEACH_dom"/>
</dbReference>
<dbReference type="CDD" id="cd06071">
    <property type="entry name" value="Beach"/>
    <property type="match status" value="1"/>
</dbReference>
<name>A0A1R2BSX5_9CILI</name>
<gene>
    <name evidence="3" type="ORF">SteCoe_20158</name>
</gene>
<dbReference type="Pfam" id="PF14844">
    <property type="entry name" value="PH_BEACH"/>
    <property type="match status" value="1"/>
</dbReference>
<dbReference type="InterPro" id="IPR000409">
    <property type="entry name" value="BEACH_dom"/>
</dbReference>
<dbReference type="InterPro" id="IPR001680">
    <property type="entry name" value="WD40_rpt"/>
</dbReference>
<comment type="caution">
    <text evidence="3">The sequence shown here is derived from an EMBL/GenBank/DDBJ whole genome shotgun (WGS) entry which is preliminary data.</text>
</comment>
<proteinExistence type="predicted"/>
<dbReference type="PANTHER" id="PTHR13743:SF123">
    <property type="entry name" value="PROTEIN FAN"/>
    <property type="match status" value="1"/>
</dbReference>
<dbReference type="InterPro" id="IPR036322">
    <property type="entry name" value="WD40_repeat_dom_sf"/>
</dbReference>
<protein>
    <recommendedName>
        <fullName evidence="5">BEACH domain-containing protein</fullName>
    </recommendedName>
</protein>
<dbReference type="SUPFAM" id="SSF49899">
    <property type="entry name" value="Concanavalin A-like lectins/glucanases"/>
    <property type="match status" value="1"/>
</dbReference>
<dbReference type="PANTHER" id="PTHR13743">
    <property type="entry name" value="BEIGE/BEACH-RELATED"/>
    <property type="match status" value="1"/>
</dbReference>
<evidence type="ECO:0000313" key="3">
    <source>
        <dbReference type="EMBL" id="OMJ79767.1"/>
    </source>
</evidence>
<dbReference type="PROSITE" id="PS50197">
    <property type="entry name" value="BEACH"/>
    <property type="match status" value="1"/>
</dbReference>
<evidence type="ECO:0000259" key="2">
    <source>
        <dbReference type="PROSITE" id="PS51783"/>
    </source>
</evidence>
<evidence type="ECO:0008006" key="5">
    <source>
        <dbReference type="Google" id="ProtNLM"/>
    </source>
</evidence>
<dbReference type="SUPFAM" id="SSF81837">
    <property type="entry name" value="BEACH domain"/>
    <property type="match status" value="1"/>
</dbReference>
<dbReference type="InterPro" id="IPR050865">
    <property type="entry name" value="BEACH_Domain"/>
</dbReference>
<dbReference type="Gene3D" id="1.10.1540.10">
    <property type="entry name" value="BEACH domain"/>
    <property type="match status" value="1"/>
</dbReference>